<accession>A0ABU9HYH0</accession>
<evidence type="ECO:0000313" key="1">
    <source>
        <dbReference type="EMBL" id="MEL1245203.1"/>
    </source>
</evidence>
<dbReference type="Proteomes" id="UP001464555">
    <property type="component" value="Unassembled WGS sequence"/>
</dbReference>
<dbReference type="PROSITE" id="PS51257">
    <property type="entry name" value="PROKAR_LIPOPROTEIN"/>
    <property type="match status" value="1"/>
</dbReference>
<dbReference type="Pfam" id="PF14254">
    <property type="entry name" value="DUF4348"/>
    <property type="match status" value="1"/>
</dbReference>
<proteinExistence type="predicted"/>
<evidence type="ECO:0000313" key="2">
    <source>
        <dbReference type="Proteomes" id="UP001464555"/>
    </source>
</evidence>
<comment type="caution">
    <text evidence="1">The sequence shown here is derived from an EMBL/GenBank/DDBJ whole genome shotgun (WGS) entry which is preliminary data.</text>
</comment>
<dbReference type="EMBL" id="JBBYHR010000007">
    <property type="protein sequence ID" value="MEL1245203.1"/>
    <property type="molecule type" value="Genomic_DNA"/>
</dbReference>
<keyword evidence="2" id="KW-1185">Reference proteome</keyword>
<name>A0ABU9HYH0_9FLAO</name>
<sequence>MQNRIGLMNMFIILLLTGLSMACKPVKNDGLPNEMKRNSVLAQGKCEPDFDTFFQKFSTDSIFQKQHVDFPVIEYYSDEDFPLDIMERSIDEENYEFIDLSKDKAADKQEKDPYKVETEKQNDSVFYRQRGINNYIDITYKFARKDQCWWLVEIRDMTD</sequence>
<dbReference type="InterPro" id="IPR025590">
    <property type="entry name" value="DUF4348"/>
</dbReference>
<protein>
    <submittedName>
        <fullName evidence="1">DUF4348 domain-containing protein</fullName>
    </submittedName>
</protein>
<gene>
    <name evidence="1" type="ORF">AAEO56_13080</name>
</gene>
<organism evidence="1 2">
    <name type="scientific">Flavobacterium arundinis</name>
    <dbReference type="NCBI Taxonomy" id="3139143"/>
    <lineage>
        <taxon>Bacteria</taxon>
        <taxon>Pseudomonadati</taxon>
        <taxon>Bacteroidota</taxon>
        <taxon>Flavobacteriia</taxon>
        <taxon>Flavobacteriales</taxon>
        <taxon>Flavobacteriaceae</taxon>
        <taxon>Flavobacterium</taxon>
    </lineage>
</organism>
<reference evidence="1 2" key="1">
    <citation type="submission" date="2024-04" db="EMBL/GenBank/DDBJ databases">
        <title>Flavobacterium sp. DGU11 16S ribosomal RNA gene Genome sequencing and assembly.</title>
        <authorList>
            <person name="Park S."/>
        </authorList>
    </citation>
    <scope>NUCLEOTIDE SEQUENCE [LARGE SCALE GENOMIC DNA]</scope>
    <source>
        <strain evidence="1 2">DGU11</strain>
    </source>
</reference>
<dbReference type="Gene3D" id="3.10.450.410">
    <property type="match status" value="1"/>
</dbReference>
<dbReference type="RefSeq" id="WP_341697516.1">
    <property type="nucleotide sequence ID" value="NZ_JBBYHR010000007.1"/>
</dbReference>